<feature type="compositionally biased region" description="Polar residues" evidence="1">
    <location>
        <begin position="28"/>
        <end position="39"/>
    </location>
</feature>
<dbReference type="PROSITE" id="PS50240">
    <property type="entry name" value="TRYPSIN_DOM"/>
    <property type="match status" value="1"/>
</dbReference>
<evidence type="ECO:0000256" key="1">
    <source>
        <dbReference type="SAM" id="MobiDB-lite"/>
    </source>
</evidence>
<evidence type="ECO:0000256" key="2">
    <source>
        <dbReference type="SAM" id="SignalP"/>
    </source>
</evidence>
<dbReference type="Proteomes" id="UP001166286">
    <property type="component" value="Unassembled WGS sequence"/>
</dbReference>
<dbReference type="SUPFAM" id="SSF50494">
    <property type="entry name" value="Trypsin-like serine proteases"/>
    <property type="match status" value="1"/>
</dbReference>
<dbReference type="Gene3D" id="2.40.10.10">
    <property type="entry name" value="Trypsin-like serine proteases"/>
    <property type="match status" value="2"/>
</dbReference>
<keyword evidence="2" id="KW-0732">Signal</keyword>
<comment type="caution">
    <text evidence="4">The sequence shown here is derived from an EMBL/GenBank/DDBJ whole genome shotgun (WGS) entry which is preliminary data.</text>
</comment>
<evidence type="ECO:0000313" key="4">
    <source>
        <dbReference type="EMBL" id="KAK0515055.1"/>
    </source>
</evidence>
<feature type="chain" id="PRO_5041373493" description="Peptidase S1 domain-containing protein" evidence="2">
    <location>
        <begin position="19"/>
        <end position="394"/>
    </location>
</feature>
<feature type="region of interest" description="Disordered" evidence="1">
    <location>
        <begin position="20"/>
        <end position="41"/>
    </location>
</feature>
<dbReference type="PROSITE" id="PS00134">
    <property type="entry name" value="TRYPSIN_HIS"/>
    <property type="match status" value="1"/>
</dbReference>
<dbReference type="EMBL" id="JAFEKC020000004">
    <property type="protein sequence ID" value="KAK0515055.1"/>
    <property type="molecule type" value="Genomic_DNA"/>
</dbReference>
<keyword evidence="5" id="KW-1185">Reference proteome</keyword>
<dbReference type="InterPro" id="IPR043504">
    <property type="entry name" value="Peptidase_S1_PA_chymotrypsin"/>
</dbReference>
<dbReference type="InterPro" id="IPR009003">
    <property type="entry name" value="Peptidase_S1_PA"/>
</dbReference>
<gene>
    <name evidence="4" type="ORF">JMJ35_002434</name>
</gene>
<accession>A0AA39V9C0</accession>
<dbReference type="GO" id="GO:0004252">
    <property type="term" value="F:serine-type endopeptidase activity"/>
    <property type="evidence" value="ECO:0007669"/>
    <property type="project" value="InterPro"/>
</dbReference>
<protein>
    <recommendedName>
        <fullName evidence="3">Peptidase S1 domain-containing protein</fullName>
    </recommendedName>
</protein>
<dbReference type="InterPro" id="IPR018114">
    <property type="entry name" value="TRYPSIN_HIS"/>
</dbReference>
<feature type="domain" description="Peptidase S1" evidence="3">
    <location>
        <begin position="116"/>
        <end position="394"/>
    </location>
</feature>
<sequence>MRSSSLLTSLALLALGSCVPDSSPHGAPNTTVNSTSSSGLPLPPHKASLLFTSTILPSEIIRPTPTSTQTFQGTPTSVKVLPPATATPASESVNGTNARLPPVHEIAYTPADLRPFMGGNVTQGNLTRSGGSLLPRQACDPGRYCCPDPRREFQSTDFPWVTIGRTQTSTNDGGSMSCTGTMIGRRLVLTASHCINWTRDANGYIPSISFQPDYWSGKPNAPTYYSTYVRGGPGTEQGPPTSAEGIGSDFVVFVLDVPADFDPDYLGSITYDTDWNGLPVWTNEGYPQQFSEQALLPYVDFNFPVNDAWRPGFFQSEHGYAIQFAGCVSHGNSGGPLFAWFTSGPCVGACVIGVVSGDDCLGIDDDNFTRRCGNYAAGGIDMVNLIKDMRRDFP</sequence>
<proteinExistence type="predicted"/>
<dbReference type="Pfam" id="PF00089">
    <property type="entry name" value="Trypsin"/>
    <property type="match status" value="1"/>
</dbReference>
<organism evidence="4 5">
    <name type="scientific">Cladonia borealis</name>
    <dbReference type="NCBI Taxonomy" id="184061"/>
    <lineage>
        <taxon>Eukaryota</taxon>
        <taxon>Fungi</taxon>
        <taxon>Dikarya</taxon>
        <taxon>Ascomycota</taxon>
        <taxon>Pezizomycotina</taxon>
        <taxon>Lecanoromycetes</taxon>
        <taxon>OSLEUM clade</taxon>
        <taxon>Lecanoromycetidae</taxon>
        <taxon>Lecanorales</taxon>
        <taxon>Lecanorineae</taxon>
        <taxon>Cladoniaceae</taxon>
        <taxon>Cladonia</taxon>
    </lineage>
</organism>
<dbReference type="GO" id="GO:0006508">
    <property type="term" value="P:proteolysis"/>
    <property type="evidence" value="ECO:0007669"/>
    <property type="project" value="InterPro"/>
</dbReference>
<dbReference type="InterPro" id="IPR001254">
    <property type="entry name" value="Trypsin_dom"/>
</dbReference>
<reference evidence="4" key="1">
    <citation type="submission" date="2023-03" db="EMBL/GenBank/DDBJ databases">
        <title>Complete genome of Cladonia borealis.</title>
        <authorList>
            <person name="Park H."/>
        </authorList>
    </citation>
    <scope>NUCLEOTIDE SEQUENCE</scope>
    <source>
        <strain evidence="4">ANT050790</strain>
    </source>
</reference>
<name>A0AA39V9C0_9LECA</name>
<evidence type="ECO:0000259" key="3">
    <source>
        <dbReference type="PROSITE" id="PS50240"/>
    </source>
</evidence>
<dbReference type="PROSITE" id="PS51257">
    <property type="entry name" value="PROKAR_LIPOPROTEIN"/>
    <property type="match status" value="1"/>
</dbReference>
<dbReference type="AlphaFoldDB" id="A0AA39V9C0"/>
<feature type="signal peptide" evidence="2">
    <location>
        <begin position="1"/>
        <end position="18"/>
    </location>
</feature>
<evidence type="ECO:0000313" key="5">
    <source>
        <dbReference type="Proteomes" id="UP001166286"/>
    </source>
</evidence>